<protein>
    <recommendedName>
        <fullName evidence="2">DUF4864 domain-containing protein</fullName>
    </recommendedName>
</protein>
<name>A0A381YWD9_9ZZZZ</name>
<dbReference type="EMBL" id="UINC01019218">
    <property type="protein sequence ID" value="SVA81270.1"/>
    <property type="molecule type" value="Genomic_DNA"/>
</dbReference>
<dbReference type="Pfam" id="PF16156">
    <property type="entry name" value="DUF4864"/>
    <property type="match status" value="1"/>
</dbReference>
<accession>A0A381YWD9</accession>
<dbReference type="PANTHER" id="PTHR35716">
    <property type="entry name" value="OS05G0574700 PROTEIN-RELATED"/>
    <property type="match status" value="1"/>
</dbReference>
<sequence length="152" mass="17527">VFKRATLLVFLFILPFQVWASYDIENAYPEPELKPNDVVKLQLLAMQQNDDSDFGIEVTFRFASPSNKIQTGPLKRFIRLVRNPSYRPLLNHINATFLELNIEEDFAVQDVIITTSNGERIGYRFRLSIEKGPLCPGCWMTDSVIPFKVMEV</sequence>
<reference evidence="1" key="1">
    <citation type="submission" date="2018-05" db="EMBL/GenBank/DDBJ databases">
        <authorList>
            <person name="Lanie J.A."/>
            <person name="Ng W.-L."/>
            <person name="Kazmierczak K.M."/>
            <person name="Andrzejewski T.M."/>
            <person name="Davidsen T.M."/>
            <person name="Wayne K.J."/>
            <person name="Tettelin H."/>
            <person name="Glass J.I."/>
            <person name="Rusch D."/>
            <person name="Podicherti R."/>
            <person name="Tsui H.-C.T."/>
            <person name="Winkler M.E."/>
        </authorList>
    </citation>
    <scope>NUCLEOTIDE SEQUENCE</scope>
</reference>
<proteinExistence type="predicted"/>
<feature type="non-terminal residue" evidence="1">
    <location>
        <position position="1"/>
    </location>
</feature>
<dbReference type="InterPro" id="IPR032347">
    <property type="entry name" value="DUF4864"/>
</dbReference>
<evidence type="ECO:0000313" key="1">
    <source>
        <dbReference type="EMBL" id="SVA81270.1"/>
    </source>
</evidence>
<evidence type="ECO:0008006" key="2">
    <source>
        <dbReference type="Google" id="ProtNLM"/>
    </source>
</evidence>
<gene>
    <name evidence="1" type="ORF">METZ01_LOCUS134124</name>
</gene>
<dbReference type="AlphaFoldDB" id="A0A381YWD9"/>
<organism evidence="1">
    <name type="scientific">marine metagenome</name>
    <dbReference type="NCBI Taxonomy" id="408172"/>
    <lineage>
        <taxon>unclassified sequences</taxon>
        <taxon>metagenomes</taxon>
        <taxon>ecological metagenomes</taxon>
    </lineage>
</organism>